<keyword evidence="3" id="KW-1185">Reference proteome</keyword>
<organism evidence="2 3">
    <name type="scientific">Paracidovorax anthurii</name>
    <dbReference type="NCBI Taxonomy" id="78229"/>
    <lineage>
        <taxon>Bacteria</taxon>
        <taxon>Pseudomonadati</taxon>
        <taxon>Pseudomonadota</taxon>
        <taxon>Betaproteobacteria</taxon>
        <taxon>Burkholderiales</taxon>
        <taxon>Comamonadaceae</taxon>
        <taxon>Paracidovorax</taxon>
    </lineage>
</organism>
<dbReference type="Proteomes" id="UP000248856">
    <property type="component" value="Unassembled WGS sequence"/>
</dbReference>
<dbReference type="Pfam" id="PF00561">
    <property type="entry name" value="Abhydrolase_1"/>
    <property type="match status" value="1"/>
</dbReference>
<evidence type="ECO:0000313" key="3">
    <source>
        <dbReference type="Proteomes" id="UP000248856"/>
    </source>
</evidence>
<gene>
    <name evidence="2" type="ORF">AX018_100765</name>
</gene>
<dbReference type="SUPFAM" id="SSF53474">
    <property type="entry name" value="alpha/beta-Hydrolases"/>
    <property type="match status" value="1"/>
</dbReference>
<sequence>MHDSTRSSRTVSRPDADLAVHLQGDPQAPVVFFAHSILSSSAMWTAQADLLAARGWRVVCADTRGHGASRCTGGHARMDTLVADTVAVLDALDISRVHYVGLSLGGMSGFGLALQHPDRLASLCLCDARADAPPEVAAPWDARIATARAEGCAALAMPTLERWFGTAFLQAHPDTAARLRAVAADTTVDGFVACARAIQSLDYLAGVDGIALPTTLVVGEKDGVLPAAMAELAARIRGAALEVIPGAGHLPNIDRREAFDTVLLHHLARAAA</sequence>
<dbReference type="PANTHER" id="PTHR43798">
    <property type="entry name" value="MONOACYLGLYCEROL LIPASE"/>
    <property type="match status" value="1"/>
</dbReference>
<dbReference type="InterPro" id="IPR050266">
    <property type="entry name" value="AB_hydrolase_sf"/>
</dbReference>
<dbReference type="PRINTS" id="PR00111">
    <property type="entry name" value="ABHYDROLASE"/>
</dbReference>
<name>A0A328ZFI0_9BURK</name>
<protein>
    <submittedName>
        <fullName evidence="2">3-oxoadipate enol-lactonase</fullName>
    </submittedName>
</protein>
<proteinExistence type="predicted"/>
<dbReference type="AlphaFoldDB" id="A0A328ZFI0"/>
<dbReference type="PANTHER" id="PTHR43798:SF33">
    <property type="entry name" value="HYDROLASE, PUTATIVE (AFU_ORTHOLOGUE AFUA_2G14860)-RELATED"/>
    <property type="match status" value="1"/>
</dbReference>
<dbReference type="InterPro" id="IPR000073">
    <property type="entry name" value="AB_hydrolase_1"/>
</dbReference>
<dbReference type="OrthoDB" id="9793083at2"/>
<accession>A0A328ZFI0</accession>
<evidence type="ECO:0000313" key="2">
    <source>
        <dbReference type="EMBL" id="RAR85130.1"/>
    </source>
</evidence>
<dbReference type="EMBL" id="QLTA01000007">
    <property type="protein sequence ID" value="RAR85130.1"/>
    <property type="molecule type" value="Genomic_DNA"/>
</dbReference>
<evidence type="ECO:0000259" key="1">
    <source>
        <dbReference type="Pfam" id="PF00561"/>
    </source>
</evidence>
<dbReference type="Gene3D" id="3.40.50.1820">
    <property type="entry name" value="alpha/beta hydrolase"/>
    <property type="match status" value="1"/>
</dbReference>
<dbReference type="GO" id="GO:0016020">
    <property type="term" value="C:membrane"/>
    <property type="evidence" value="ECO:0007669"/>
    <property type="project" value="TreeGrafter"/>
</dbReference>
<feature type="domain" description="AB hydrolase-1" evidence="1">
    <location>
        <begin position="29"/>
        <end position="254"/>
    </location>
</feature>
<reference evidence="2 3" key="1">
    <citation type="submission" date="2018-06" db="EMBL/GenBank/DDBJ databases">
        <title>Genomic Encyclopedia of Archaeal and Bacterial Type Strains, Phase II (KMG-II): from individual species to whole genera.</title>
        <authorList>
            <person name="Goeker M."/>
        </authorList>
    </citation>
    <scope>NUCLEOTIDE SEQUENCE [LARGE SCALE GENOMIC DNA]</scope>
    <source>
        <strain evidence="2 3">CFPB 3232</strain>
    </source>
</reference>
<dbReference type="InterPro" id="IPR029058">
    <property type="entry name" value="AB_hydrolase_fold"/>
</dbReference>
<dbReference type="RefSeq" id="WP_111876294.1">
    <property type="nucleotide sequence ID" value="NZ_CBCSGC010000026.1"/>
</dbReference>
<comment type="caution">
    <text evidence="2">The sequence shown here is derived from an EMBL/GenBank/DDBJ whole genome shotgun (WGS) entry which is preliminary data.</text>
</comment>